<feature type="transmembrane region" description="Helical" evidence="2">
    <location>
        <begin position="7"/>
        <end position="28"/>
    </location>
</feature>
<comment type="caution">
    <text evidence="3">The sequence shown here is derived from an EMBL/GenBank/DDBJ whole genome shotgun (WGS) entry which is preliminary data.</text>
</comment>
<keyword evidence="2" id="KW-1133">Transmembrane helix</keyword>
<keyword evidence="2" id="KW-0812">Transmembrane</keyword>
<dbReference type="InterPro" id="IPR012899">
    <property type="entry name" value="LTXXQ"/>
</dbReference>
<accession>A0A4R0MRE4</accession>
<gene>
    <name evidence="3" type="ORF">EZ428_17360</name>
</gene>
<evidence type="ECO:0000313" key="3">
    <source>
        <dbReference type="EMBL" id="TCC89460.1"/>
    </source>
</evidence>
<proteinExistence type="predicted"/>
<reference evidence="3 4" key="1">
    <citation type="submission" date="2019-02" db="EMBL/GenBank/DDBJ databases">
        <title>Pedobacter sp. RP-1-13 sp. nov., isolated from Arctic soil.</title>
        <authorList>
            <person name="Dahal R.H."/>
        </authorList>
    </citation>
    <scope>NUCLEOTIDE SEQUENCE [LARGE SCALE GENOMIC DNA]</scope>
    <source>
        <strain evidence="3 4">RP-1-13</strain>
    </source>
</reference>
<name>A0A4R0MRE4_9SPHI</name>
<sequence>MNSNKKILTALVVLLLIANVATIGLFWFKKENKPQQLKGGPAKFIIKELELNKSQQEQYLVLVEEHQQGVRPLRDEIKDAKDAFFSLLSQPNVTEAEKQTAAKMVSVSTEKLDLLTFNHFAKVRAICNPTQQKKFDAIIKQVMQMMGEQHPKGRGPHQGPPMDGPPHNGPPPHERPEGELLPPPQN</sequence>
<evidence type="ECO:0000313" key="4">
    <source>
        <dbReference type="Proteomes" id="UP000292884"/>
    </source>
</evidence>
<keyword evidence="4" id="KW-1185">Reference proteome</keyword>
<dbReference type="Gene3D" id="1.20.120.1490">
    <property type="match status" value="1"/>
</dbReference>
<feature type="region of interest" description="Disordered" evidence="1">
    <location>
        <begin position="147"/>
        <end position="186"/>
    </location>
</feature>
<dbReference type="AlphaFoldDB" id="A0A4R0MRE4"/>
<feature type="compositionally biased region" description="Pro residues" evidence="1">
    <location>
        <begin position="158"/>
        <end position="171"/>
    </location>
</feature>
<dbReference type="OrthoDB" id="595025at2"/>
<protein>
    <submittedName>
        <fullName evidence="3">Periplasmic heavy metal sensor</fullName>
    </submittedName>
</protein>
<evidence type="ECO:0000256" key="2">
    <source>
        <dbReference type="SAM" id="Phobius"/>
    </source>
</evidence>
<dbReference type="EMBL" id="SJSK01000004">
    <property type="protein sequence ID" value="TCC89460.1"/>
    <property type="molecule type" value="Genomic_DNA"/>
</dbReference>
<dbReference type="RefSeq" id="WP_131554447.1">
    <property type="nucleotide sequence ID" value="NZ_SJSK01000004.1"/>
</dbReference>
<organism evidence="3 4">
    <name type="scientific">Pedobacter frigiditerrae</name>
    <dbReference type="NCBI Taxonomy" id="2530452"/>
    <lineage>
        <taxon>Bacteria</taxon>
        <taxon>Pseudomonadati</taxon>
        <taxon>Bacteroidota</taxon>
        <taxon>Sphingobacteriia</taxon>
        <taxon>Sphingobacteriales</taxon>
        <taxon>Sphingobacteriaceae</taxon>
        <taxon>Pedobacter</taxon>
    </lineage>
</organism>
<keyword evidence="2" id="KW-0472">Membrane</keyword>
<dbReference type="Pfam" id="PF07813">
    <property type="entry name" value="LTXXQ"/>
    <property type="match status" value="1"/>
</dbReference>
<evidence type="ECO:0000256" key="1">
    <source>
        <dbReference type="SAM" id="MobiDB-lite"/>
    </source>
</evidence>
<dbReference type="Proteomes" id="UP000292884">
    <property type="component" value="Unassembled WGS sequence"/>
</dbReference>